<sequence>MRPSLFGHAFNGFLLLVAIILFFQYYKTLSPESMIEFALLFSIAFGIHAILHHYEEIYYDFNPYQNKWRIRNNAVLNVKNIS</sequence>
<reference evidence="2" key="1">
    <citation type="journal article" date="2017" name="Science">
        <title>Giant viruses with an expanded complement of translation system components.</title>
        <authorList>
            <person name="Schulz F."/>
            <person name="Yutin N."/>
            <person name="Ivanova N.N."/>
            <person name="Ortega D.R."/>
            <person name="Lee T.K."/>
            <person name="Vierheilig J."/>
            <person name="Daims H."/>
            <person name="Horn M."/>
            <person name="Wagner M."/>
            <person name="Jensen G.J."/>
            <person name="Kyrpides N.C."/>
            <person name="Koonin E.V."/>
            <person name="Woyke T."/>
        </authorList>
    </citation>
    <scope>NUCLEOTIDE SEQUENCE</scope>
    <source>
        <strain evidence="2">KNV1</strain>
    </source>
</reference>
<evidence type="ECO:0000313" key="2">
    <source>
        <dbReference type="EMBL" id="ARF12402.1"/>
    </source>
</evidence>
<proteinExistence type="predicted"/>
<dbReference type="EMBL" id="KY684112">
    <property type="protein sequence ID" value="ARF12402.1"/>
    <property type="molecule type" value="Genomic_DNA"/>
</dbReference>
<keyword evidence="1" id="KW-0472">Membrane</keyword>
<protein>
    <submittedName>
        <fullName evidence="2">Uncharacterized protein</fullName>
    </submittedName>
</protein>
<feature type="transmembrane region" description="Helical" evidence="1">
    <location>
        <begin position="6"/>
        <end position="25"/>
    </location>
</feature>
<evidence type="ECO:0000256" key="1">
    <source>
        <dbReference type="SAM" id="Phobius"/>
    </source>
</evidence>
<feature type="transmembrane region" description="Helical" evidence="1">
    <location>
        <begin position="37"/>
        <end position="54"/>
    </location>
</feature>
<keyword evidence="1" id="KW-1133">Transmembrane helix</keyword>
<gene>
    <name evidence="2" type="ORF">Klosneuvirus_5_72</name>
</gene>
<keyword evidence="1" id="KW-0812">Transmembrane</keyword>
<accession>A0A1V0SL07</accession>
<name>A0A1V0SL07_9VIRU</name>
<organism evidence="2">
    <name type="scientific">Klosneuvirus KNV1</name>
    <dbReference type="NCBI Taxonomy" id="1977640"/>
    <lineage>
        <taxon>Viruses</taxon>
        <taxon>Varidnaviria</taxon>
        <taxon>Bamfordvirae</taxon>
        <taxon>Nucleocytoviricota</taxon>
        <taxon>Megaviricetes</taxon>
        <taxon>Imitervirales</taxon>
        <taxon>Mimiviridae</taxon>
        <taxon>Klosneuvirinae</taxon>
        <taxon>Klosneuvirus</taxon>
    </lineage>
</organism>